<dbReference type="InterPro" id="IPR038765">
    <property type="entry name" value="Papain-like_cys_pep_sf"/>
</dbReference>
<feature type="region of interest" description="Disordered" evidence="2">
    <location>
        <begin position="413"/>
        <end position="435"/>
    </location>
</feature>
<dbReference type="InterPro" id="IPR000668">
    <property type="entry name" value="Peptidase_C1A_C"/>
</dbReference>
<dbReference type="PANTHER" id="PTHR12411">
    <property type="entry name" value="CYSTEINE PROTEASE FAMILY C1-RELATED"/>
    <property type="match status" value="1"/>
</dbReference>
<keyword evidence="3" id="KW-0812">Transmembrane</keyword>
<feature type="compositionally biased region" description="Gly residues" evidence="2">
    <location>
        <begin position="425"/>
        <end position="435"/>
    </location>
</feature>
<dbReference type="EMBL" id="MN740789">
    <property type="protein sequence ID" value="QHU11752.1"/>
    <property type="molecule type" value="Genomic_DNA"/>
</dbReference>
<sequence length="499" mass="54576">MEIEEEYASGVKNYADFLRNLGPSSYVRKTKPHYKNGVLVSAGRAENVLLPPNNCLFDITKAKPLPLNDRLVAASNIFARAAKGEEVLPKKLDWSKMNRNITPVVNQYLCGCCWAVSIATAIADKFVAANLISFNPKVSWSYLITCWVNEINLKCGGSNPFLALQWVEKNGVGTEALPGASFHWCTDSDACNPPKTAVNTPKSKKAETIKVPECKAGKKKGVRFYVHNVRSVPLEEAMAKDESKLKASILSVKTHIQKFGPTVGGFSVFPNFTSGDFTCGDKNPDNIYLENVDYDREKFSPLKDTTIGTHAVVLVGWGVGKVAESLLKKNGDKDKKVSVDYWIVRNSWGPKWGALDGYFHIAMYPINKKSQFDVGVYFTTAIEDPKTGVYSYKKILSSGTLLFEPAYFGEGKPPASTMTSPSPSPGGGGGGGGGSMENYTLMAPPAVQKLEREQRERAAAANQQSANIFLLYAIVITLLVFLMIVMVTSAILNVKKTNH</sequence>
<dbReference type="PRINTS" id="PR00705">
    <property type="entry name" value="PAPAIN"/>
</dbReference>
<evidence type="ECO:0000259" key="4">
    <source>
        <dbReference type="SMART" id="SM00645"/>
    </source>
</evidence>
<evidence type="ECO:0000256" key="2">
    <source>
        <dbReference type="SAM" id="MobiDB-lite"/>
    </source>
</evidence>
<accession>A0A6C0K137</accession>
<dbReference type="AlphaFoldDB" id="A0A6C0K137"/>
<dbReference type="PROSITE" id="PS00639">
    <property type="entry name" value="THIOL_PROTEASE_HIS"/>
    <property type="match status" value="1"/>
</dbReference>
<name>A0A6C0K137_9ZZZZ</name>
<dbReference type="SUPFAM" id="SSF54001">
    <property type="entry name" value="Cysteine proteinases"/>
    <property type="match status" value="1"/>
</dbReference>
<evidence type="ECO:0000256" key="3">
    <source>
        <dbReference type="SAM" id="Phobius"/>
    </source>
</evidence>
<evidence type="ECO:0000256" key="1">
    <source>
        <dbReference type="ARBA" id="ARBA00008455"/>
    </source>
</evidence>
<feature type="domain" description="Peptidase C1A papain C-terminal" evidence="4">
    <location>
        <begin position="88"/>
        <end position="382"/>
    </location>
</feature>
<feature type="transmembrane region" description="Helical" evidence="3">
    <location>
        <begin position="469"/>
        <end position="494"/>
    </location>
</feature>
<dbReference type="GO" id="GO:0006508">
    <property type="term" value="P:proteolysis"/>
    <property type="evidence" value="ECO:0007669"/>
    <property type="project" value="InterPro"/>
</dbReference>
<comment type="similarity">
    <text evidence="1">Belongs to the peptidase C1 family.</text>
</comment>
<keyword evidence="3" id="KW-1133">Transmembrane helix</keyword>
<dbReference type="Gene3D" id="3.90.70.10">
    <property type="entry name" value="Cysteine proteinases"/>
    <property type="match status" value="1"/>
</dbReference>
<dbReference type="SMART" id="SM00645">
    <property type="entry name" value="Pept_C1"/>
    <property type="match status" value="1"/>
</dbReference>
<proteinExistence type="inferred from homology"/>
<reference evidence="5" key="1">
    <citation type="journal article" date="2020" name="Nature">
        <title>Giant virus diversity and host interactions through global metagenomics.</title>
        <authorList>
            <person name="Schulz F."/>
            <person name="Roux S."/>
            <person name="Paez-Espino D."/>
            <person name="Jungbluth S."/>
            <person name="Walsh D.A."/>
            <person name="Denef V.J."/>
            <person name="McMahon K.D."/>
            <person name="Konstantinidis K.T."/>
            <person name="Eloe-Fadrosh E.A."/>
            <person name="Kyrpides N.C."/>
            <person name="Woyke T."/>
        </authorList>
    </citation>
    <scope>NUCLEOTIDE SEQUENCE</scope>
    <source>
        <strain evidence="5">GVMAG-S-1101169-75</strain>
    </source>
</reference>
<dbReference type="GO" id="GO:0008234">
    <property type="term" value="F:cysteine-type peptidase activity"/>
    <property type="evidence" value="ECO:0007669"/>
    <property type="project" value="InterPro"/>
</dbReference>
<keyword evidence="3" id="KW-0472">Membrane</keyword>
<dbReference type="InterPro" id="IPR013128">
    <property type="entry name" value="Peptidase_C1A"/>
</dbReference>
<evidence type="ECO:0000313" key="5">
    <source>
        <dbReference type="EMBL" id="QHU11752.1"/>
    </source>
</evidence>
<dbReference type="InterPro" id="IPR025660">
    <property type="entry name" value="Pept_his_AS"/>
</dbReference>
<protein>
    <recommendedName>
        <fullName evidence="4">Peptidase C1A papain C-terminal domain-containing protein</fullName>
    </recommendedName>
</protein>
<organism evidence="5">
    <name type="scientific">viral metagenome</name>
    <dbReference type="NCBI Taxonomy" id="1070528"/>
    <lineage>
        <taxon>unclassified sequences</taxon>
        <taxon>metagenomes</taxon>
        <taxon>organismal metagenomes</taxon>
    </lineage>
</organism>
<dbReference type="Pfam" id="PF00112">
    <property type="entry name" value="Peptidase_C1"/>
    <property type="match status" value="2"/>
</dbReference>